<reference evidence="1" key="1">
    <citation type="journal article" date="2023" name="Mol. Phylogenet. Evol.">
        <title>Genome-scale phylogeny and comparative genomics of the fungal order Sordariales.</title>
        <authorList>
            <person name="Hensen N."/>
            <person name="Bonometti L."/>
            <person name="Westerberg I."/>
            <person name="Brannstrom I.O."/>
            <person name="Guillou S."/>
            <person name="Cros-Aarteil S."/>
            <person name="Calhoun S."/>
            <person name="Haridas S."/>
            <person name="Kuo A."/>
            <person name="Mondo S."/>
            <person name="Pangilinan J."/>
            <person name="Riley R."/>
            <person name="LaButti K."/>
            <person name="Andreopoulos B."/>
            <person name="Lipzen A."/>
            <person name="Chen C."/>
            <person name="Yan M."/>
            <person name="Daum C."/>
            <person name="Ng V."/>
            <person name="Clum A."/>
            <person name="Steindorff A."/>
            <person name="Ohm R.A."/>
            <person name="Martin F."/>
            <person name="Silar P."/>
            <person name="Natvig D.O."/>
            <person name="Lalanne C."/>
            <person name="Gautier V."/>
            <person name="Ament-Velasquez S.L."/>
            <person name="Kruys A."/>
            <person name="Hutchinson M.I."/>
            <person name="Powell A.J."/>
            <person name="Barry K."/>
            <person name="Miller A.N."/>
            <person name="Grigoriev I.V."/>
            <person name="Debuchy R."/>
            <person name="Gladieux P."/>
            <person name="Hiltunen Thoren M."/>
            <person name="Johannesson H."/>
        </authorList>
    </citation>
    <scope>NUCLEOTIDE SEQUENCE</scope>
    <source>
        <strain evidence="1">CBS 958.72</strain>
    </source>
</reference>
<name>A0AAE0JVZ5_9PEZI</name>
<proteinExistence type="predicted"/>
<sequence>MKVIWPAELEAAYRGWTALEFSNDGKHFLLSSRLDTLATPDHNKMLEPAHVLDDKREAAGVAYNPRCNMLATADQELLFWIADPHAIYWKDLLDILALFFDDKLSVLASPPPQNVKTNTLLVCRLTWSRRTSTSSATRATTLPCPPA</sequence>
<evidence type="ECO:0000313" key="2">
    <source>
        <dbReference type="Proteomes" id="UP001287356"/>
    </source>
</evidence>
<dbReference type="AlphaFoldDB" id="A0AAE0JVZ5"/>
<protein>
    <submittedName>
        <fullName evidence="1">Uncharacterized protein</fullName>
    </submittedName>
</protein>
<organism evidence="1 2">
    <name type="scientific">Lasiosphaeria ovina</name>
    <dbReference type="NCBI Taxonomy" id="92902"/>
    <lineage>
        <taxon>Eukaryota</taxon>
        <taxon>Fungi</taxon>
        <taxon>Dikarya</taxon>
        <taxon>Ascomycota</taxon>
        <taxon>Pezizomycotina</taxon>
        <taxon>Sordariomycetes</taxon>
        <taxon>Sordariomycetidae</taxon>
        <taxon>Sordariales</taxon>
        <taxon>Lasiosphaeriaceae</taxon>
        <taxon>Lasiosphaeria</taxon>
    </lineage>
</organism>
<reference evidence="1" key="2">
    <citation type="submission" date="2023-06" db="EMBL/GenBank/DDBJ databases">
        <authorList>
            <consortium name="Lawrence Berkeley National Laboratory"/>
            <person name="Haridas S."/>
            <person name="Hensen N."/>
            <person name="Bonometti L."/>
            <person name="Westerberg I."/>
            <person name="Brannstrom I.O."/>
            <person name="Guillou S."/>
            <person name="Cros-Aarteil S."/>
            <person name="Calhoun S."/>
            <person name="Kuo A."/>
            <person name="Mondo S."/>
            <person name="Pangilinan J."/>
            <person name="Riley R."/>
            <person name="Labutti K."/>
            <person name="Andreopoulos B."/>
            <person name="Lipzen A."/>
            <person name="Chen C."/>
            <person name="Yanf M."/>
            <person name="Daum C."/>
            <person name="Ng V."/>
            <person name="Clum A."/>
            <person name="Steindorff A."/>
            <person name="Ohm R."/>
            <person name="Martin F."/>
            <person name="Silar P."/>
            <person name="Natvig D."/>
            <person name="Lalanne C."/>
            <person name="Gautier V."/>
            <person name="Ament-Velasquez S.L."/>
            <person name="Kruys A."/>
            <person name="Hutchinson M.I."/>
            <person name="Powell A.J."/>
            <person name="Barry K."/>
            <person name="Miller A.N."/>
            <person name="Grigoriev I.V."/>
            <person name="Debuchy R."/>
            <person name="Gladieux P."/>
            <person name="Thoren M.H."/>
            <person name="Johannesson H."/>
        </authorList>
    </citation>
    <scope>NUCLEOTIDE SEQUENCE</scope>
    <source>
        <strain evidence="1">CBS 958.72</strain>
    </source>
</reference>
<dbReference type="Proteomes" id="UP001287356">
    <property type="component" value="Unassembled WGS sequence"/>
</dbReference>
<comment type="caution">
    <text evidence="1">The sequence shown here is derived from an EMBL/GenBank/DDBJ whole genome shotgun (WGS) entry which is preliminary data.</text>
</comment>
<keyword evidence="2" id="KW-1185">Reference proteome</keyword>
<accession>A0AAE0JVZ5</accession>
<evidence type="ECO:0000313" key="1">
    <source>
        <dbReference type="EMBL" id="KAK3364997.1"/>
    </source>
</evidence>
<dbReference type="EMBL" id="JAULSN010000009">
    <property type="protein sequence ID" value="KAK3364997.1"/>
    <property type="molecule type" value="Genomic_DNA"/>
</dbReference>
<gene>
    <name evidence="1" type="ORF">B0T24DRAFT_712427</name>
</gene>